<dbReference type="Proteomes" id="UP000714275">
    <property type="component" value="Unassembled WGS sequence"/>
</dbReference>
<name>A0A9P6ZLF3_9AGAM</name>
<dbReference type="OrthoDB" id="2690142at2759"/>
<feature type="region of interest" description="Disordered" evidence="1">
    <location>
        <begin position="132"/>
        <end position="151"/>
    </location>
</feature>
<proteinExistence type="predicted"/>
<evidence type="ECO:0000313" key="3">
    <source>
        <dbReference type="Proteomes" id="UP000714275"/>
    </source>
</evidence>
<reference evidence="2" key="1">
    <citation type="journal article" date="2020" name="New Phytol.">
        <title>Comparative genomics reveals dynamic genome evolution in host specialist ectomycorrhizal fungi.</title>
        <authorList>
            <person name="Lofgren L.A."/>
            <person name="Nguyen N.H."/>
            <person name="Vilgalys R."/>
            <person name="Ruytinx J."/>
            <person name="Liao H.L."/>
            <person name="Branco S."/>
            <person name="Kuo A."/>
            <person name="LaButti K."/>
            <person name="Lipzen A."/>
            <person name="Andreopoulos W."/>
            <person name="Pangilinan J."/>
            <person name="Riley R."/>
            <person name="Hundley H."/>
            <person name="Na H."/>
            <person name="Barry K."/>
            <person name="Grigoriev I.V."/>
            <person name="Stajich J.E."/>
            <person name="Kennedy P.G."/>
        </authorList>
    </citation>
    <scope>NUCLEOTIDE SEQUENCE</scope>
    <source>
        <strain evidence="2">DOB743</strain>
    </source>
</reference>
<comment type="caution">
    <text evidence="2">The sequence shown here is derived from an EMBL/GenBank/DDBJ whole genome shotgun (WGS) entry which is preliminary data.</text>
</comment>
<feature type="compositionally biased region" description="Polar residues" evidence="1">
    <location>
        <begin position="135"/>
        <end position="145"/>
    </location>
</feature>
<evidence type="ECO:0000313" key="2">
    <source>
        <dbReference type="EMBL" id="KAG1771135.1"/>
    </source>
</evidence>
<organism evidence="2 3">
    <name type="scientific">Suillus placidus</name>
    <dbReference type="NCBI Taxonomy" id="48579"/>
    <lineage>
        <taxon>Eukaryota</taxon>
        <taxon>Fungi</taxon>
        <taxon>Dikarya</taxon>
        <taxon>Basidiomycota</taxon>
        <taxon>Agaricomycotina</taxon>
        <taxon>Agaricomycetes</taxon>
        <taxon>Agaricomycetidae</taxon>
        <taxon>Boletales</taxon>
        <taxon>Suillineae</taxon>
        <taxon>Suillaceae</taxon>
        <taxon>Suillus</taxon>
    </lineage>
</organism>
<sequence length="302" mass="33148">MSTPVDTSLTGLKAPTAQIIAIITSTQQLPLGSSHFALRSQAHIVKEYKGGPLPGVMLSCFKELIQVQFMTAQIWPNWHSIEYDDPCLLKHIWHPNILAWEALGNHTFDLPVAAPPSTSLIPVTLPSPPVPASNIAGSSGNPSTKSWDKGKDKAVFADLDPKAEGSRKRKSPMTSEPSFKLLKLAMKIYKCLRLTHIVKSKPFIEPEDDDDDDDDDELIIKVLMKKPFSPAKVLRVIASSRLAVIKPVKPTPKPPAEVPQINIGSILIPRLCIHTLTQPTEQPMSGLQQARLALCNSVQQED</sequence>
<dbReference type="EMBL" id="JABBWD010000060">
    <property type="protein sequence ID" value="KAG1771135.1"/>
    <property type="molecule type" value="Genomic_DNA"/>
</dbReference>
<accession>A0A9P6ZLF3</accession>
<gene>
    <name evidence="2" type="ORF">EV702DRAFT_1049039</name>
</gene>
<dbReference type="AlphaFoldDB" id="A0A9P6ZLF3"/>
<keyword evidence="3" id="KW-1185">Reference proteome</keyword>
<protein>
    <submittedName>
        <fullName evidence="2">Uncharacterized protein</fullName>
    </submittedName>
</protein>
<evidence type="ECO:0000256" key="1">
    <source>
        <dbReference type="SAM" id="MobiDB-lite"/>
    </source>
</evidence>